<accession>A0A653CMQ7</accession>
<sequence length="142" mass="15347">GLSCDANSVSSLDARPHIKTLKAEGVTAISACTAPSLDRVRSGTTHLKNVTAQAVSHGQSVLDKLEACSKKSGLAVIACYRNIIITDVKPVKLALMDAIRIHKEKCADVAALRNDVNKCVDMTVEKYRGLMEVELDKVLRKM</sequence>
<proteinExistence type="predicted"/>
<organism evidence="1 2">
    <name type="scientific">Callosobruchus maculatus</name>
    <name type="common">Southern cowpea weevil</name>
    <name type="synonym">Pulse bruchid</name>
    <dbReference type="NCBI Taxonomy" id="64391"/>
    <lineage>
        <taxon>Eukaryota</taxon>
        <taxon>Metazoa</taxon>
        <taxon>Ecdysozoa</taxon>
        <taxon>Arthropoda</taxon>
        <taxon>Hexapoda</taxon>
        <taxon>Insecta</taxon>
        <taxon>Pterygota</taxon>
        <taxon>Neoptera</taxon>
        <taxon>Endopterygota</taxon>
        <taxon>Coleoptera</taxon>
        <taxon>Polyphaga</taxon>
        <taxon>Cucujiformia</taxon>
        <taxon>Chrysomeloidea</taxon>
        <taxon>Chrysomelidae</taxon>
        <taxon>Bruchinae</taxon>
        <taxon>Bruchini</taxon>
        <taxon>Callosobruchus</taxon>
    </lineage>
</organism>
<evidence type="ECO:0000313" key="2">
    <source>
        <dbReference type="Proteomes" id="UP000410492"/>
    </source>
</evidence>
<name>A0A653CMQ7_CALMS</name>
<evidence type="ECO:0000313" key="1">
    <source>
        <dbReference type="EMBL" id="VEN49179.1"/>
    </source>
</evidence>
<reference evidence="1 2" key="1">
    <citation type="submission" date="2019-01" db="EMBL/GenBank/DDBJ databases">
        <authorList>
            <person name="Sayadi A."/>
        </authorList>
    </citation>
    <scope>NUCLEOTIDE SEQUENCE [LARGE SCALE GENOMIC DNA]</scope>
</reference>
<dbReference type="Proteomes" id="UP000410492">
    <property type="component" value="Unassembled WGS sequence"/>
</dbReference>
<feature type="non-terminal residue" evidence="1">
    <location>
        <position position="1"/>
    </location>
</feature>
<gene>
    <name evidence="1" type="ORF">CALMAC_LOCUS10381</name>
</gene>
<dbReference type="EMBL" id="CAACVG010008288">
    <property type="protein sequence ID" value="VEN49179.1"/>
    <property type="molecule type" value="Genomic_DNA"/>
</dbReference>
<dbReference type="AlphaFoldDB" id="A0A653CMQ7"/>
<keyword evidence="2" id="KW-1185">Reference proteome</keyword>
<dbReference type="OrthoDB" id="6769268at2759"/>
<protein>
    <submittedName>
        <fullName evidence="1">Uncharacterized protein</fullName>
    </submittedName>
</protein>